<name>G3HAS0_CRIGR</name>
<accession>G3HAS0</accession>
<evidence type="ECO:0000313" key="2">
    <source>
        <dbReference type="Proteomes" id="UP000001075"/>
    </source>
</evidence>
<gene>
    <name evidence="1" type="ORF">I79_007528</name>
</gene>
<organism evidence="1 2">
    <name type="scientific">Cricetulus griseus</name>
    <name type="common">Chinese hamster</name>
    <name type="synonym">Cricetulus barabensis griseus</name>
    <dbReference type="NCBI Taxonomy" id="10029"/>
    <lineage>
        <taxon>Eukaryota</taxon>
        <taxon>Metazoa</taxon>
        <taxon>Chordata</taxon>
        <taxon>Craniata</taxon>
        <taxon>Vertebrata</taxon>
        <taxon>Euteleostomi</taxon>
        <taxon>Mammalia</taxon>
        <taxon>Eutheria</taxon>
        <taxon>Euarchontoglires</taxon>
        <taxon>Glires</taxon>
        <taxon>Rodentia</taxon>
        <taxon>Myomorpha</taxon>
        <taxon>Muroidea</taxon>
        <taxon>Cricetidae</taxon>
        <taxon>Cricetinae</taxon>
        <taxon>Cricetulus</taxon>
    </lineage>
</organism>
<protein>
    <submittedName>
        <fullName evidence="1">Uncharacterized protein</fullName>
    </submittedName>
</protein>
<dbReference type="InParanoid" id="G3HAS0"/>
<dbReference type="Proteomes" id="UP000001075">
    <property type="component" value="Unassembled WGS sequence"/>
</dbReference>
<sequence length="112" mass="12549">MFLNAYFSVIETAEHWDQNSVNWPDPAPTELGGAGKPNTHADCGYTPVILQVEVGAAMFARTHGQSPEERQMVVFLKLSKPTIYKSHLKSKGRIECFKRDKIALLECQSVEI</sequence>
<reference evidence="2" key="1">
    <citation type="journal article" date="2011" name="Nat. Biotechnol.">
        <title>The genomic sequence of the Chinese hamster ovary (CHO)-K1 cell line.</title>
        <authorList>
            <person name="Xu X."/>
            <person name="Nagarajan H."/>
            <person name="Lewis N.E."/>
            <person name="Pan S."/>
            <person name="Cai Z."/>
            <person name="Liu X."/>
            <person name="Chen W."/>
            <person name="Xie M."/>
            <person name="Wang W."/>
            <person name="Hammond S."/>
            <person name="Andersen M.R."/>
            <person name="Neff N."/>
            <person name="Passarelli B."/>
            <person name="Koh W."/>
            <person name="Fan H.C."/>
            <person name="Wang J."/>
            <person name="Gui Y."/>
            <person name="Lee K.H."/>
            <person name="Betenbaugh M.J."/>
            <person name="Quake S.R."/>
            <person name="Famili I."/>
            <person name="Palsson B.O."/>
            <person name="Wang J."/>
        </authorList>
    </citation>
    <scope>NUCLEOTIDE SEQUENCE [LARGE SCALE GENOMIC DNA]</scope>
    <source>
        <strain evidence="2">CHO K1 cell line</strain>
    </source>
</reference>
<dbReference type="AlphaFoldDB" id="G3HAS0"/>
<evidence type="ECO:0000313" key="1">
    <source>
        <dbReference type="EMBL" id="EGW06999.1"/>
    </source>
</evidence>
<proteinExistence type="predicted"/>
<dbReference type="EMBL" id="JH000255">
    <property type="protein sequence ID" value="EGW06999.1"/>
    <property type="molecule type" value="Genomic_DNA"/>
</dbReference>